<evidence type="ECO:0000256" key="1">
    <source>
        <dbReference type="SAM" id="Phobius"/>
    </source>
</evidence>
<feature type="transmembrane region" description="Helical" evidence="1">
    <location>
        <begin position="365"/>
        <end position="384"/>
    </location>
</feature>
<keyword evidence="1" id="KW-1133">Transmembrane helix</keyword>
<dbReference type="KEGG" id="cfj:CFIO01_05039"/>
<keyword evidence="3" id="KW-1185">Reference proteome</keyword>
<protein>
    <submittedName>
        <fullName evidence="2">Modin</fullName>
    </submittedName>
</protein>
<dbReference type="eggNOG" id="ENOG502SXX6">
    <property type="taxonomic scope" value="Eukaryota"/>
</dbReference>
<reference evidence="2 3" key="1">
    <citation type="submission" date="2014-02" db="EMBL/GenBank/DDBJ databases">
        <title>The genome sequence of Colletotrichum fioriniae PJ7.</title>
        <authorList>
            <person name="Baroncelli R."/>
            <person name="Thon M.R."/>
        </authorList>
    </citation>
    <scope>NUCLEOTIDE SEQUENCE [LARGE SCALE GENOMIC DNA]</scope>
    <source>
        <strain evidence="2 3">PJ7</strain>
    </source>
</reference>
<dbReference type="AlphaFoldDB" id="A0A010RG04"/>
<feature type="transmembrane region" description="Helical" evidence="1">
    <location>
        <begin position="20"/>
        <end position="42"/>
    </location>
</feature>
<evidence type="ECO:0000313" key="3">
    <source>
        <dbReference type="Proteomes" id="UP000020467"/>
    </source>
</evidence>
<dbReference type="Proteomes" id="UP000020467">
    <property type="component" value="Unassembled WGS sequence"/>
</dbReference>
<name>A0A010RG04_9PEZI</name>
<sequence>MSSSDPTSSSGSDSDNNDNQVELIVAVVALVISVLAFIIAIFQALQQYYASATGYSSCTPKVMGDWARFTRRRFKWYEFRFEVEFEVPVIFVAPPTNPRGPLGVHDDKEITYMTGTTDSYKKTYTWDQEEYDKHSKTLRAGMTRQAIHTADNELANWTSLLMAIQRMERESRTWQDKEYFGYNPQWEAQTPCHPTQSSTMVPYTLTVGMQRKKKSWDSMPDNMKKPYATTTISHLVEMAAMLGVHWKEFNRNEDRYRGQGNGFSITGYDVDDLGVVFTFEKTGPTWFHENRVVPNNKVKELCFGYCPTIFRQQNNDNYKYADEPKDIGTLQLGSMSAIAETLVVIGCNTNTVRHFRKPTPDTRHIHLFPVAFEILGMVGAVLQIPGTAFRMLPNPTIWHWDRKSFSLRTFLSDYIHIVGESAATEPMLRNTEGSRIGVILKEASKIEDKFEELESRDGPEAILRRTNNTEERIYSNDLVMALHSAISKCDEFLQNQERTNLVQNVLRVHLQEILRILNDKEGEYKTVVVAAGDHVRSKRDSRHDLVVPGASPILRTREENDEIEKEVSLLQKLDSASSSERHGVLAEIYLLSVRKRVIDVVCKQLRVDKARKERGARSIISDASTEVIAHDQQQQINDVWCTLVFRMVCWLLLHDFHGKDIQVEKSEIFGSRLPVYIT</sequence>
<evidence type="ECO:0000313" key="2">
    <source>
        <dbReference type="EMBL" id="EXF79251.1"/>
    </source>
</evidence>
<dbReference type="EMBL" id="JARH01000561">
    <property type="protein sequence ID" value="EXF79251.1"/>
    <property type="molecule type" value="Genomic_DNA"/>
</dbReference>
<gene>
    <name evidence="2" type="ORF">CFIO01_05039</name>
</gene>
<dbReference type="HOGENOM" id="CLU_009106_1_0_1"/>
<dbReference type="OrthoDB" id="5227693at2759"/>
<organism evidence="2 3">
    <name type="scientific">Colletotrichum fioriniae PJ7</name>
    <dbReference type="NCBI Taxonomy" id="1445577"/>
    <lineage>
        <taxon>Eukaryota</taxon>
        <taxon>Fungi</taxon>
        <taxon>Dikarya</taxon>
        <taxon>Ascomycota</taxon>
        <taxon>Pezizomycotina</taxon>
        <taxon>Sordariomycetes</taxon>
        <taxon>Hypocreomycetidae</taxon>
        <taxon>Glomerellales</taxon>
        <taxon>Glomerellaceae</taxon>
        <taxon>Colletotrichum</taxon>
        <taxon>Colletotrichum acutatum species complex</taxon>
    </lineage>
</organism>
<proteinExistence type="predicted"/>
<keyword evidence="1" id="KW-0812">Transmembrane</keyword>
<comment type="caution">
    <text evidence="2">The sequence shown here is derived from an EMBL/GenBank/DDBJ whole genome shotgun (WGS) entry which is preliminary data.</text>
</comment>
<accession>A0A010RG04</accession>
<keyword evidence="1" id="KW-0472">Membrane</keyword>